<protein>
    <recommendedName>
        <fullName evidence="4">Peptidase inhibitor family I36</fullName>
    </recommendedName>
</protein>
<organism evidence="2 3">
    <name type="scientific">Oerskovia jenensis</name>
    <dbReference type="NCBI Taxonomy" id="162169"/>
    <lineage>
        <taxon>Bacteria</taxon>
        <taxon>Bacillati</taxon>
        <taxon>Actinomycetota</taxon>
        <taxon>Actinomycetes</taxon>
        <taxon>Micrococcales</taxon>
        <taxon>Cellulomonadaceae</taxon>
        <taxon>Oerskovia</taxon>
    </lineage>
</organism>
<feature type="signal peptide" evidence="1">
    <location>
        <begin position="1"/>
        <end position="21"/>
    </location>
</feature>
<sequence>MKRKMLTVLATGALVVGTVFAAGPASARGAAGPGCSFNVTATTSGVWTTPGSCSQARAGINYFTPSGQMVRQNGAWSTGKSTSDAINLNITARQGQALNGTFGSWQSA</sequence>
<dbReference type="RefSeq" id="WP_205306933.1">
    <property type="nucleotide sequence ID" value="NZ_BAAAVF010000012.1"/>
</dbReference>
<dbReference type="Proteomes" id="UP000698059">
    <property type="component" value="Unassembled WGS sequence"/>
</dbReference>
<keyword evidence="1" id="KW-0732">Signal</keyword>
<feature type="chain" id="PRO_5045955948" description="Peptidase inhibitor family I36" evidence="1">
    <location>
        <begin position="22"/>
        <end position="108"/>
    </location>
</feature>
<reference evidence="2 3" key="1">
    <citation type="submission" date="2021-01" db="EMBL/GenBank/DDBJ databases">
        <title>Sequencing the genomes of 1000 actinobacteria strains.</title>
        <authorList>
            <person name="Klenk H.-P."/>
        </authorList>
    </citation>
    <scope>NUCLEOTIDE SEQUENCE [LARGE SCALE GENOMIC DNA]</scope>
    <source>
        <strain evidence="2 3">DSM 46000</strain>
    </source>
</reference>
<keyword evidence="3" id="KW-1185">Reference proteome</keyword>
<proteinExistence type="predicted"/>
<dbReference type="EMBL" id="JAFBBO010000001">
    <property type="protein sequence ID" value="MBM7478915.1"/>
    <property type="molecule type" value="Genomic_DNA"/>
</dbReference>
<evidence type="ECO:0000256" key="1">
    <source>
        <dbReference type="SAM" id="SignalP"/>
    </source>
</evidence>
<evidence type="ECO:0000313" key="3">
    <source>
        <dbReference type="Proteomes" id="UP000698059"/>
    </source>
</evidence>
<comment type="caution">
    <text evidence="2">The sequence shown here is derived from an EMBL/GenBank/DDBJ whole genome shotgun (WGS) entry which is preliminary data.</text>
</comment>
<evidence type="ECO:0000313" key="2">
    <source>
        <dbReference type="EMBL" id="MBM7478915.1"/>
    </source>
</evidence>
<name>A0ABS2LER7_9CELL</name>
<evidence type="ECO:0008006" key="4">
    <source>
        <dbReference type="Google" id="ProtNLM"/>
    </source>
</evidence>
<gene>
    <name evidence="2" type="ORF">JOD49_001835</name>
</gene>
<accession>A0ABS2LER7</accession>